<comment type="caution">
    <text evidence="1">The sequence shown here is derived from an EMBL/GenBank/DDBJ whole genome shotgun (WGS) entry which is preliminary data.</text>
</comment>
<keyword evidence="2" id="KW-1185">Reference proteome</keyword>
<protein>
    <submittedName>
        <fullName evidence="1">Uncharacterized protein</fullName>
    </submittedName>
</protein>
<dbReference type="Proteomes" id="UP001060085">
    <property type="component" value="Linkage Group LG08"/>
</dbReference>
<gene>
    <name evidence="1" type="ORF">M9H77_35470</name>
</gene>
<evidence type="ECO:0000313" key="1">
    <source>
        <dbReference type="EMBL" id="KAI5649465.1"/>
    </source>
</evidence>
<evidence type="ECO:0000313" key="2">
    <source>
        <dbReference type="Proteomes" id="UP001060085"/>
    </source>
</evidence>
<organism evidence="1 2">
    <name type="scientific">Catharanthus roseus</name>
    <name type="common">Madagascar periwinkle</name>
    <name type="synonym">Vinca rosea</name>
    <dbReference type="NCBI Taxonomy" id="4058"/>
    <lineage>
        <taxon>Eukaryota</taxon>
        <taxon>Viridiplantae</taxon>
        <taxon>Streptophyta</taxon>
        <taxon>Embryophyta</taxon>
        <taxon>Tracheophyta</taxon>
        <taxon>Spermatophyta</taxon>
        <taxon>Magnoliopsida</taxon>
        <taxon>eudicotyledons</taxon>
        <taxon>Gunneridae</taxon>
        <taxon>Pentapetalae</taxon>
        <taxon>asterids</taxon>
        <taxon>lamiids</taxon>
        <taxon>Gentianales</taxon>
        <taxon>Apocynaceae</taxon>
        <taxon>Rauvolfioideae</taxon>
        <taxon>Vinceae</taxon>
        <taxon>Catharanthinae</taxon>
        <taxon>Catharanthus</taxon>
    </lineage>
</organism>
<accession>A0ACB9ZSS8</accession>
<name>A0ACB9ZSS8_CATRO</name>
<proteinExistence type="predicted"/>
<sequence>MKANIYLIINRYQRSRTADCQPYITLACDRGGAVKKTPKPVVDDEKEKVLIKRRNSYETKKCGCSFKLKGEQMATSVYNHGHAQAARITEEQLKQTEQFKKKQNVGCAVSAQKTYNVIAKIKKNRMQGRNTVEEVLYLSAKRGYTVFYRNCKESNVLSDIAIAHPISIAMIRTWPYA</sequence>
<reference evidence="2" key="1">
    <citation type="journal article" date="2023" name="Nat. Plants">
        <title>Single-cell RNA sequencing provides a high-resolution roadmap for understanding the multicellular compartmentation of specialized metabolism.</title>
        <authorList>
            <person name="Sun S."/>
            <person name="Shen X."/>
            <person name="Li Y."/>
            <person name="Li Y."/>
            <person name="Wang S."/>
            <person name="Li R."/>
            <person name="Zhang H."/>
            <person name="Shen G."/>
            <person name="Guo B."/>
            <person name="Wei J."/>
            <person name="Xu J."/>
            <person name="St-Pierre B."/>
            <person name="Chen S."/>
            <person name="Sun C."/>
        </authorList>
    </citation>
    <scope>NUCLEOTIDE SEQUENCE [LARGE SCALE GENOMIC DNA]</scope>
</reference>
<dbReference type="EMBL" id="CM044708">
    <property type="protein sequence ID" value="KAI5649465.1"/>
    <property type="molecule type" value="Genomic_DNA"/>
</dbReference>